<gene>
    <name evidence="4" type="ORF">HAHE_16610</name>
</gene>
<dbReference type="Gene3D" id="2.60.120.200">
    <property type="match status" value="1"/>
</dbReference>
<dbReference type="Pfam" id="PF13385">
    <property type="entry name" value="Laminin_G_3"/>
    <property type="match status" value="1"/>
</dbReference>
<dbReference type="EMBL" id="AP024702">
    <property type="protein sequence ID" value="BCX47753.1"/>
    <property type="molecule type" value="Genomic_DNA"/>
</dbReference>
<keyword evidence="2" id="KW-1133">Transmembrane helix</keyword>
<dbReference type="Proteomes" id="UP001374893">
    <property type="component" value="Chromosome"/>
</dbReference>
<dbReference type="PANTHER" id="PTHR30273:SF2">
    <property type="entry name" value="PROTEIN FECR"/>
    <property type="match status" value="1"/>
</dbReference>
<evidence type="ECO:0000259" key="3">
    <source>
        <dbReference type="Pfam" id="PF04773"/>
    </source>
</evidence>
<feature type="region of interest" description="Disordered" evidence="1">
    <location>
        <begin position="451"/>
        <end position="476"/>
    </location>
</feature>
<dbReference type="PANTHER" id="PTHR30273">
    <property type="entry name" value="PERIPLASMIC SIGNAL SENSOR AND SIGMA FACTOR ACTIVATOR FECR-RELATED"/>
    <property type="match status" value="1"/>
</dbReference>
<accession>A0ABM7RDM4</accession>
<dbReference type="SUPFAM" id="SSF49899">
    <property type="entry name" value="Concanavalin A-like lectins/glucanases"/>
    <property type="match status" value="1"/>
</dbReference>
<proteinExistence type="predicted"/>
<protein>
    <recommendedName>
        <fullName evidence="3">FecR protein domain-containing protein</fullName>
    </recommendedName>
</protein>
<dbReference type="InterPro" id="IPR012373">
    <property type="entry name" value="Ferrdict_sens_TM"/>
</dbReference>
<keyword evidence="5" id="KW-1185">Reference proteome</keyword>
<feature type="transmembrane region" description="Helical" evidence="2">
    <location>
        <begin position="83"/>
        <end position="102"/>
    </location>
</feature>
<reference evidence="4 5" key="1">
    <citation type="submission" date="2021-06" db="EMBL/GenBank/DDBJ databases">
        <title>Complete genome of Haloferula helveola possessing various polysaccharide degrading enzymes.</title>
        <authorList>
            <person name="Takami H."/>
            <person name="Huang C."/>
            <person name="Hamasaki K."/>
        </authorList>
    </citation>
    <scope>NUCLEOTIDE SEQUENCE [LARGE SCALE GENOMIC DNA]</scope>
    <source>
        <strain evidence="4 5">CN-1</strain>
    </source>
</reference>
<evidence type="ECO:0000256" key="1">
    <source>
        <dbReference type="SAM" id="MobiDB-lite"/>
    </source>
</evidence>
<dbReference type="RefSeq" id="WP_338690118.1">
    <property type="nucleotide sequence ID" value="NZ_AP024702.1"/>
</dbReference>
<dbReference type="Pfam" id="PF04773">
    <property type="entry name" value="FecR"/>
    <property type="match status" value="1"/>
</dbReference>
<dbReference type="InterPro" id="IPR001791">
    <property type="entry name" value="Laminin_G"/>
</dbReference>
<sequence>MNSNESGELLAAFMELEDGSIDPRRRDELMAELERSPAARRAYLEYFQHSAVLKMEGAKMHERGLLPVIDSSVAQRRLFQRSMLAAAAVIALVAAILGLVAISQPGPDSAKVTVAADTLWSVDSVAREEDRKESDVTEGSTVRVMSGIARLELESGATLAIQGPAEVRFPKLNQPDLVHGMLWFDSGTSDDSFELKTPELIVRDIGTRFGVRVPEQGAAEIHLIEGELQVLNRKQEPVITSLKPDGKAREVPLFGEPSEKPLAEDPFPDLAELLEADRNYPTTVRGQSPLRYWRFEDDRRGHSDSTESQVIGGEPGVGSNEAFHGFDHDNRCLRLIGTEDDSLVAGPSETHEMGQREGAVSFWIRREPGITHEEILWLVGPVPEGKRNPQVCLVYTSLAESGRVRMFIKNDGADVVLASSRSVADGRWHHIAASWGTASAELFVDGQSAAADHGPRGLTSTSSAGSRVRFGKPSEDLTDQGAKHFRGWVDEIAMWSRPLTPAEVSRQYEAAIGTDGE</sequence>
<keyword evidence="2" id="KW-0472">Membrane</keyword>
<dbReference type="InterPro" id="IPR006860">
    <property type="entry name" value="FecR"/>
</dbReference>
<name>A0ABM7RDM4_9BACT</name>
<feature type="domain" description="FecR protein" evidence="3">
    <location>
        <begin position="147"/>
        <end position="227"/>
    </location>
</feature>
<organism evidence="4 5">
    <name type="scientific">Haloferula helveola</name>
    <dbReference type="NCBI Taxonomy" id="490095"/>
    <lineage>
        <taxon>Bacteria</taxon>
        <taxon>Pseudomonadati</taxon>
        <taxon>Verrucomicrobiota</taxon>
        <taxon>Verrucomicrobiia</taxon>
        <taxon>Verrucomicrobiales</taxon>
        <taxon>Verrucomicrobiaceae</taxon>
        <taxon>Haloferula</taxon>
    </lineage>
</organism>
<dbReference type="Gene3D" id="2.60.120.1440">
    <property type="match status" value="1"/>
</dbReference>
<evidence type="ECO:0000313" key="4">
    <source>
        <dbReference type="EMBL" id="BCX47753.1"/>
    </source>
</evidence>
<evidence type="ECO:0000313" key="5">
    <source>
        <dbReference type="Proteomes" id="UP001374893"/>
    </source>
</evidence>
<keyword evidence="2" id="KW-0812">Transmembrane</keyword>
<dbReference type="CDD" id="cd00110">
    <property type="entry name" value="LamG"/>
    <property type="match status" value="1"/>
</dbReference>
<evidence type="ECO:0000256" key="2">
    <source>
        <dbReference type="SAM" id="Phobius"/>
    </source>
</evidence>
<dbReference type="InterPro" id="IPR013320">
    <property type="entry name" value="ConA-like_dom_sf"/>
</dbReference>